<dbReference type="EMBL" id="JARQXC010000036">
    <property type="protein sequence ID" value="MDL2334266.1"/>
    <property type="molecule type" value="Genomic_DNA"/>
</dbReference>
<feature type="chain" id="PRO_5043353004" evidence="1">
    <location>
        <begin position="24"/>
        <end position="89"/>
    </location>
</feature>
<protein>
    <submittedName>
        <fullName evidence="2">Twin-arginine translocation signal domain-containing protein</fullName>
    </submittedName>
</protein>
<gene>
    <name evidence="2" type="ORF">P8A28_15255</name>
</gene>
<organism evidence="2 3">
    <name type="scientific">Brucella inopinata</name>
    <dbReference type="NCBI Taxonomy" id="1218315"/>
    <lineage>
        <taxon>Bacteria</taxon>
        <taxon>Pseudomonadati</taxon>
        <taxon>Pseudomonadota</taxon>
        <taxon>Alphaproteobacteria</taxon>
        <taxon>Hyphomicrobiales</taxon>
        <taxon>Brucellaceae</taxon>
        <taxon>Brucella/Ochrobactrum group</taxon>
        <taxon>Brucella</taxon>
    </lineage>
</organism>
<keyword evidence="1" id="KW-0732">Signal</keyword>
<dbReference type="Proteomes" id="UP001171122">
    <property type="component" value="Unassembled WGS sequence"/>
</dbReference>
<dbReference type="NCBIfam" id="TIGR01409">
    <property type="entry name" value="TAT_signal_seq"/>
    <property type="match status" value="1"/>
</dbReference>
<name>A0AAW7BCV9_9HYPH</name>
<dbReference type="InterPro" id="IPR019546">
    <property type="entry name" value="TAT_signal_bac_arc"/>
</dbReference>
<sequence>MNRRRFLSFLGLAPVAAAVPAMALPRPEKPTEIDKLTVTVEADTTELRRLIAKVGEDVRRQYMDSIDAPLYDPLKHGDDFDAWWDGVKS</sequence>
<reference evidence="2" key="1">
    <citation type="journal article" date="2023" name="Front. Microbiol.">
        <title>Isolation of Brucella inopinata from a White's tree frog (Litoria caerulea): pose exotic frogs a potential risk to human health?</title>
        <authorList>
            <person name="Scholz H.C."/>
            <person name="Heckers K.O."/>
            <person name="Appelt S."/>
            <person name="Geier-Doemling D."/>
            <person name="Schlegel P."/>
            <person name="Wattam A.R."/>
        </authorList>
    </citation>
    <scope>NUCLEOTIDE SEQUENCE</scope>
    <source>
        <strain evidence="2">FO700662</strain>
    </source>
</reference>
<comment type="caution">
    <text evidence="2">The sequence shown here is derived from an EMBL/GenBank/DDBJ whole genome shotgun (WGS) entry which is preliminary data.</text>
</comment>
<proteinExistence type="predicted"/>
<dbReference type="AlphaFoldDB" id="A0AAW7BCV9"/>
<feature type="signal peptide" evidence="1">
    <location>
        <begin position="1"/>
        <end position="23"/>
    </location>
</feature>
<dbReference type="RefSeq" id="WP_025200255.1">
    <property type="nucleotide sequence ID" value="NZ_JARQXC010000036.1"/>
</dbReference>
<evidence type="ECO:0000256" key="1">
    <source>
        <dbReference type="SAM" id="SignalP"/>
    </source>
</evidence>
<accession>A0AAW7BCV9</accession>
<evidence type="ECO:0000313" key="2">
    <source>
        <dbReference type="EMBL" id="MDL2334266.1"/>
    </source>
</evidence>
<evidence type="ECO:0000313" key="3">
    <source>
        <dbReference type="Proteomes" id="UP001171122"/>
    </source>
</evidence>
<keyword evidence="3" id="KW-1185">Reference proteome</keyword>